<reference evidence="9 10" key="1">
    <citation type="submission" date="2023-10" db="EMBL/GenBank/DDBJ databases">
        <title>Genomes of two closely related lineages of the louse Polyplax serrata with different host specificities.</title>
        <authorList>
            <person name="Martinu J."/>
            <person name="Tarabai H."/>
            <person name="Stefka J."/>
            <person name="Hypsa V."/>
        </authorList>
    </citation>
    <scope>NUCLEOTIDE SEQUENCE [LARGE SCALE GENOMIC DNA]</scope>
    <source>
        <strain evidence="9">HR10_N</strain>
    </source>
</reference>
<dbReference type="EMBL" id="JAWJWE010000046">
    <property type="protein sequence ID" value="KAK6616954.1"/>
    <property type="molecule type" value="Genomic_DNA"/>
</dbReference>
<feature type="domain" description="C2H2-type" evidence="8">
    <location>
        <begin position="456"/>
        <end position="484"/>
    </location>
</feature>
<evidence type="ECO:0000256" key="4">
    <source>
        <dbReference type="ARBA" id="ARBA00022771"/>
    </source>
</evidence>
<dbReference type="GO" id="GO:0000977">
    <property type="term" value="F:RNA polymerase II transcription regulatory region sequence-specific DNA binding"/>
    <property type="evidence" value="ECO:0007669"/>
    <property type="project" value="TreeGrafter"/>
</dbReference>
<dbReference type="Gene3D" id="3.30.160.60">
    <property type="entry name" value="Classic Zinc Finger"/>
    <property type="match status" value="6"/>
</dbReference>
<evidence type="ECO:0000313" key="10">
    <source>
        <dbReference type="Proteomes" id="UP001372834"/>
    </source>
</evidence>
<dbReference type="AlphaFoldDB" id="A0AAN8PB18"/>
<keyword evidence="6" id="KW-0539">Nucleus</keyword>
<dbReference type="FunFam" id="3.30.160.60:FF:000446">
    <property type="entry name" value="Zinc finger protein"/>
    <property type="match status" value="1"/>
</dbReference>
<dbReference type="PROSITE" id="PS50157">
    <property type="entry name" value="ZINC_FINGER_C2H2_2"/>
    <property type="match status" value="9"/>
</dbReference>
<evidence type="ECO:0000256" key="6">
    <source>
        <dbReference type="ARBA" id="ARBA00023242"/>
    </source>
</evidence>
<dbReference type="PANTHER" id="PTHR24381">
    <property type="entry name" value="ZINC FINGER PROTEIN"/>
    <property type="match status" value="1"/>
</dbReference>
<evidence type="ECO:0000259" key="8">
    <source>
        <dbReference type="PROSITE" id="PS50157"/>
    </source>
</evidence>
<protein>
    <recommendedName>
        <fullName evidence="8">C2H2-type domain-containing protein</fullName>
    </recommendedName>
</protein>
<feature type="domain" description="C2H2-type" evidence="8">
    <location>
        <begin position="341"/>
        <end position="368"/>
    </location>
</feature>
<comment type="subcellular location">
    <subcellularLocation>
        <location evidence="1">Nucleus</location>
    </subcellularLocation>
</comment>
<name>A0AAN8PB18_POLSC</name>
<keyword evidence="2" id="KW-0479">Metal-binding</keyword>
<organism evidence="9 10">
    <name type="scientific">Polyplax serrata</name>
    <name type="common">Common mouse louse</name>
    <dbReference type="NCBI Taxonomy" id="468196"/>
    <lineage>
        <taxon>Eukaryota</taxon>
        <taxon>Metazoa</taxon>
        <taxon>Ecdysozoa</taxon>
        <taxon>Arthropoda</taxon>
        <taxon>Hexapoda</taxon>
        <taxon>Insecta</taxon>
        <taxon>Pterygota</taxon>
        <taxon>Neoptera</taxon>
        <taxon>Paraneoptera</taxon>
        <taxon>Psocodea</taxon>
        <taxon>Troctomorpha</taxon>
        <taxon>Phthiraptera</taxon>
        <taxon>Anoplura</taxon>
        <taxon>Polyplacidae</taxon>
        <taxon>Polyplax</taxon>
    </lineage>
</organism>
<dbReference type="SUPFAM" id="SSF57667">
    <property type="entry name" value="beta-beta-alpha zinc fingers"/>
    <property type="match status" value="5"/>
</dbReference>
<comment type="caution">
    <text evidence="9">The sequence shown here is derived from an EMBL/GenBank/DDBJ whole genome shotgun (WGS) entry which is preliminary data.</text>
</comment>
<feature type="domain" description="C2H2-type" evidence="8">
    <location>
        <begin position="281"/>
        <end position="303"/>
    </location>
</feature>
<evidence type="ECO:0000256" key="1">
    <source>
        <dbReference type="ARBA" id="ARBA00004123"/>
    </source>
</evidence>
<evidence type="ECO:0000256" key="3">
    <source>
        <dbReference type="ARBA" id="ARBA00022737"/>
    </source>
</evidence>
<evidence type="ECO:0000313" key="9">
    <source>
        <dbReference type="EMBL" id="KAK6616954.1"/>
    </source>
</evidence>
<sequence>MGSNTGVSPEGSIIYSSSRATKGNVIKESLNIVENDNNYGNEQGHLWMCAACADHPTFETIFDLFQHKRCHVDKSFQEININHQNNTDRQKHEKRSRVIKTNTVSSDLKLELQEYHETKSHSENTCESSSHENLKLNKRNEGEIDFLNSPSLSPSSDDIPLASLFSINVKSQNVKVLAKTKGSKLRYSRRKNKTSPGKRKNVKELKLKKENKEKLNVKSTVNKCEAVIDKGDIINIKKDDDENFVDIDCGDHDTATTITKEAKKKLIEESSYSDMKDKKKNMCKICNMEFINRFDLSVHKKTHLFGDTGNYKCETCGKMCLKYDNFTRHLTIHFANRVKTHQCTQCFASFYNLADLKRHLVLHMAVKPFKCEHCGEGFVRQDSLFIHAYKHTGVQYRKFACKDCDKVLNSPSALVMHVKTHSVKTVFCPEPGCKFSCYLQSQLRQHLRKHSGEKPFQCAQCGRCFARSNDMKNHALNVHEGIRPFKCSACPKKFALIGNLKIHKITHTNERPYLCAQCGKCFNQSSTLRKHSIIMHNPWRTTNKQSKTKRLVNSKLNSFSDTQTESKLNEIRVNLCQEQLNKKTNEEYQSNTDVRIETSIQDSQISEKVFYLNTDSSKEGDPYDTQNINSICGISTPATSENPSDTHLQMSQITVTVPIPIEPTSMFILPTVIIKPDMVNTDT</sequence>
<dbReference type="GO" id="GO:0008270">
    <property type="term" value="F:zinc ion binding"/>
    <property type="evidence" value="ECO:0007669"/>
    <property type="project" value="UniProtKB-KW"/>
</dbReference>
<feature type="domain" description="C2H2-type" evidence="8">
    <location>
        <begin position="485"/>
        <end position="512"/>
    </location>
</feature>
<feature type="domain" description="C2H2-type" evidence="8">
    <location>
        <begin position="369"/>
        <end position="396"/>
    </location>
</feature>
<dbReference type="FunFam" id="3.30.160.60:FF:000710">
    <property type="entry name" value="Zinc finger protein 768"/>
    <property type="match status" value="1"/>
</dbReference>
<feature type="domain" description="C2H2-type" evidence="8">
    <location>
        <begin position="426"/>
        <end position="455"/>
    </location>
</feature>
<dbReference type="PANTHER" id="PTHR24381:SF393">
    <property type="entry name" value="CHROMATIN-LINKED ADAPTOR FOR MSL PROTEINS, ISOFORM B"/>
    <property type="match status" value="1"/>
</dbReference>
<gene>
    <name evidence="9" type="ORF">RUM43_014924</name>
</gene>
<feature type="domain" description="C2H2-type" evidence="8">
    <location>
        <begin position="399"/>
        <end position="426"/>
    </location>
</feature>
<dbReference type="GO" id="GO:0005634">
    <property type="term" value="C:nucleus"/>
    <property type="evidence" value="ECO:0007669"/>
    <property type="project" value="UniProtKB-SubCell"/>
</dbReference>
<dbReference type="InterPro" id="IPR013087">
    <property type="entry name" value="Znf_C2H2_type"/>
</dbReference>
<feature type="domain" description="C2H2-type" evidence="8">
    <location>
        <begin position="311"/>
        <end position="338"/>
    </location>
</feature>
<keyword evidence="3" id="KW-0677">Repeat</keyword>
<evidence type="ECO:0000256" key="5">
    <source>
        <dbReference type="ARBA" id="ARBA00022833"/>
    </source>
</evidence>
<dbReference type="Proteomes" id="UP001372834">
    <property type="component" value="Unassembled WGS sequence"/>
</dbReference>
<dbReference type="Pfam" id="PF00096">
    <property type="entry name" value="zf-C2H2"/>
    <property type="match status" value="4"/>
</dbReference>
<dbReference type="InterPro" id="IPR036236">
    <property type="entry name" value="Znf_C2H2_sf"/>
</dbReference>
<dbReference type="FunFam" id="3.30.160.60:FF:000624">
    <property type="entry name" value="zinc finger protein 697"/>
    <property type="match status" value="1"/>
</dbReference>
<evidence type="ECO:0000256" key="2">
    <source>
        <dbReference type="ARBA" id="ARBA00022723"/>
    </source>
</evidence>
<feature type="domain" description="C2H2-type" evidence="8">
    <location>
        <begin position="513"/>
        <end position="541"/>
    </location>
</feature>
<keyword evidence="4 7" id="KW-0863">Zinc-finger</keyword>
<dbReference type="GO" id="GO:0000981">
    <property type="term" value="F:DNA-binding transcription factor activity, RNA polymerase II-specific"/>
    <property type="evidence" value="ECO:0007669"/>
    <property type="project" value="TreeGrafter"/>
</dbReference>
<accession>A0AAN8PB18</accession>
<keyword evidence="5" id="KW-0862">Zinc</keyword>
<dbReference type="SMART" id="SM00355">
    <property type="entry name" value="ZnF_C2H2"/>
    <property type="match status" value="10"/>
</dbReference>
<dbReference type="PROSITE" id="PS00028">
    <property type="entry name" value="ZINC_FINGER_C2H2_1"/>
    <property type="match status" value="9"/>
</dbReference>
<evidence type="ECO:0000256" key="7">
    <source>
        <dbReference type="PROSITE-ProRule" id="PRU00042"/>
    </source>
</evidence>
<proteinExistence type="predicted"/>